<sequence>MRLKSWPLYGDWCEIFGNDQATGENTQGFVDAVNELPHHPEQPNGMENDGSIASEHGSPMGECENSSRRPYESSSSARKGKRKKIVENDPLQESVYRLIEVFCEKTDSHLGDLAQRIGYPQDAKKQQKLVFDALSTMSFLMVEQKLVVSKNLYTNGDDTGLFFSLNEDNKAVMVKMLLDGRL</sequence>
<keyword evidence="3" id="KW-1185">Reference proteome</keyword>
<gene>
    <name evidence="2" type="ORF">PHJA_002036800</name>
</gene>
<dbReference type="OrthoDB" id="1302841at2759"/>
<proteinExistence type="predicted"/>
<feature type="region of interest" description="Disordered" evidence="1">
    <location>
        <begin position="35"/>
        <end position="85"/>
    </location>
</feature>
<evidence type="ECO:0000313" key="2">
    <source>
        <dbReference type="EMBL" id="GFP98929.1"/>
    </source>
</evidence>
<dbReference type="EMBL" id="BMAC01000549">
    <property type="protein sequence ID" value="GFP98929.1"/>
    <property type="molecule type" value="Genomic_DNA"/>
</dbReference>
<reference evidence="2" key="1">
    <citation type="submission" date="2020-07" db="EMBL/GenBank/DDBJ databases">
        <title>Ethylene signaling mediates host invasion by parasitic plants.</title>
        <authorList>
            <person name="Yoshida S."/>
        </authorList>
    </citation>
    <scope>NUCLEOTIDE SEQUENCE</scope>
    <source>
        <strain evidence="2">Okayama</strain>
    </source>
</reference>
<accession>A0A830CIV1</accession>
<dbReference type="PANTHER" id="PTHR46250:SF15">
    <property type="entry name" value="OS01G0523800 PROTEIN"/>
    <property type="match status" value="1"/>
</dbReference>
<dbReference type="PANTHER" id="PTHR46250">
    <property type="entry name" value="MYB/SANT-LIKE DNA-BINDING DOMAIN PROTEIN-RELATED"/>
    <property type="match status" value="1"/>
</dbReference>
<dbReference type="Proteomes" id="UP000653305">
    <property type="component" value="Unassembled WGS sequence"/>
</dbReference>
<evidence type="ECO:0000256" key="1">
    <source>
        <dbReference type="SAM" id="MobiDB-lite"/>
    </source>
</evidence>
<name>A0A830CIV1_9LAMI</name>
<dbReference type="AlphaFoldDB" id="A0A830CIV1"/>
<comment type="caution">
    <text evidence="2">The sequence shown here is derived from an EMBL/GenBank/DDBJ whole genome shotgun (WGS) entry which is preliminary data.</text>
</comment>
<organism evidence="2 3">
    <name type="scientific">Phtheirospermum japonicum</name>
    <dbReference type="NCBI Taxonomy" id="374723"/>
    <lineage>
        <taxon>Eukaryota</taxon>
        <taxon>Viridiplantae</taxon>
        <taxon>Streptophyta</taxon>
        <taxon>Embryophyta</taxon>
        <taxon>Tracheophyta</taxon>
        <taxon>Spermatophyta</taxon>
        <taxon>Magnoliopsida</taxon>
        <taxon>eudicotyledons</taxon>
        <taxon>Gunneridae</taxon>
        <taxon>Pentapetalae</taxon>
        <taxon>asterids</taxon>
        <taxon>lamiids</taxon>
        <taxon>Lamiales</taxon>
        <taxon>Orobanchaceae</taxon>
        <taxon>Orobanchaceae incertae sedis</taxon>
        <taxon>Phtheirospermum</taxon>
    </lineage>
</organism>
<protein>
    <submittedName>
        <fullName evidence="2">Uncharacterized protein</fullName>
    </submittedName>
</protein>
<evidence type="ECO:0000313" key="3">
    <source>
        <dbReference type="Proteomes" id="UP000653305"/>
    </source>
</evidence>